<feature type="region of interest" description="Disordered" evidence="1">
    <location>
        <begin position="567"/>
        <end position="590"/>
    </location>
</feature>
<feature type="compositionally biased region" description="Basic and acidic residues" evidence="1">
    <location>
        <begin position="573"/>
        <end position="585"/>
    </location>
</feature>
<feature type="non-terminal residue" evidence="2">
    <location>
        <position position="839"/>
    </location>
</feature>
<dbReference type="EMBL" id="KK121778">
    <property type="protein sequence ID" value="KFM81191.1"/>
    <property type="molecule type" value="Genomic_DNA"/>
</dbReference>
<feature type="region of interest" description="Disordered" evidence="1">
    <location>
        <begin position="22"/>
        <end position="41"/>
    </location>
</feature>
<proteinExistence type="predicted"/>
<keyword evidence="3" id="KW-1185">Reference proteome</keyword>
<feature type="compositionally biased region" description="Low complexity" evidence="1">
    <location>
        <begin position="371"/>
        <end position="381"/>
    </location>
</feature>
<evidence type="ECO:0000313" key="2">
    <source>
        <dbReference type="EMBL" id="KFM81191.1"/>
    </source>
</evidence>
<evidence type="ECO:0000256" key="1">
    <source>
        <dbReference type="SAM" id="MobiDB-lite"/>
    </source>
</evidence>
<sequence length="839" mass="94605">MFQSDSNVLECASVLKTFPANSEEKELNSEDAKKDSSISESGFSLRLYRSSKFRSKSKNQLEEKTEDNSKLKEVTLSMSSKNRVIDKMSSSETNSSEEKYSNTFDMSSKYCPYVKLVDCANLLSKYSIDPKHSMTKQESCTVSFINVPANAAELDEIILPSSQDKEILKFNPMQDKTVNQNNSSAENLFHQEYSITVTDSKTYSTSSVSKQLGVSDVNSLNRKKGSIKRSVHKGNKLLSKLNKSCTSCKNQLVNNDPMIVDDDKSNDVVFIYETSKKCNDKSGDANVKSHKILNKSVRSQETTHLYDSHSKMQVSSKLSLKLNKKKGISATVSQNKNEFNEFNEDKYASFSTNSESDVEIISEKLYKFNSDTSRSTSSGKSVNLKQKRNINSVQKQSQKSNSAQRKEKRFLYLKQKALSGISSIDTSFKLSSVSDMSVKCKQKTVKKKLQRKRGAKIYKPLRNKSKRKSIYINKSVTKSIESSANSVISHRDIDNTDISHSYESSSKHLYFCALNEGTDKFTIKKNRSEDWSQKDKKKAEKVITLSNTAENRENVFSKKSSFKQGKLAKKKKACSEKKHASKSDESTTSSKMLEVNPDMYSEGMLDVIQIKKEVEIEDDFVLNSSPNLVSTIKVEPLENDAKNSETSQQPILKSSLRMKLKLKRILTRSNEPRIVVVGKELEGVDDDNNSSDAPEDIKPELLPTNDTSSPELGSLQTYVEGHKTRLKKSLGRRNLVHNSQSNVSRKFVSPLIISHARGESNKFSKDEKEYSVRNKQNALPVTSVKAKDNSLSSKYTPVYPTLSKDFTPTDTYLVERKTTVETDKSVRKKKVKNKSTLNR</sequence>
<feature type="compositionally biased region" description="Polar residues" evidence="1">
    <location>
        <begin position="704"/>
        <end position="713"/>
    </location>
</feature>
<protein>
    <submittedName>
        <fullName evidence="2">Uncharacterized protein</fullName>
    </submittedName>
</protein>
<gene>
    <name evidence="2" type="ORF">X975_10410</name>
</gene>
<dbReference type="AlphaFoldDB" id="A0A087UV02"/>
<feature type="compositionally biased region" description="Low complexity" evidence="1">
    <location>
        <begin position="389"/>
        <end position="403"/>
    </location>
</feature>
<organism evidence="2 3">
    <name type="scientific">Stegodyphus mimosarum</name>
    <name type="common">African social velvet spider</name>
    <dbReference type="NCBI Taxonomy" id="407821"/>
    <lineage>
        <taxon>Eukaryota</taxon>
        <taxon>Metazoa</taxon>
        <taxon>Ecdysozoa</taxon>
        <taxon>Arthropoda</taxon>
        <taxon>Chelicerata</taxon>
        <taxon>Arachnida</taxon>
        <taxon>Araneae</taxon>
        <taxon>Araneomorphae</taxon>
        <taxon>Entelegynae</taxon>
        <taxon>Eresoidea</taxon>
        <taxon>Eresidae</taxon>
        <taxon>Stegodyphus</taxon>
    </lineage>
</organism>
<reference evidence="2 3" key="1">
    <citation type="submission" date="2013-11" db="EMBL/GenBank/DDBJ databases">
        <title>Genome sequencing of Stegodyphus mimosarum.</title>
        <authorList>
            <person name="Bechsgaard J."/>
        </authorList>
    </citation>
    <scope>NUCLEOTIDE SEQUENCE [LARGE SCALE GENOMIC DNA]</scope>
</reference>
<feature type="compositionally biased region" description="Basic and acidic residues" evidence="1">
    <location>
        <begin position="22"/>
        <end position="37"/>
    </location>
</feature>
<feature type="region of interest" description="Disordered" evidence="1">
    <location>
        <begin position="683"/>
        <end position="713"/>
    </location>
</feature>
<name>A0A087UV02_STEMI</name>
<evidence type="ECO:0000313" key="3">
    <source>
        <dbReference type="Proteomes" id="UP000054359"/>
    </source>
</evidence>
<accession>A0A087UV02</accession>
<dbReference type="Proteomes" id="UP000054359">
    <property type="component" value="Unassembled WGS sequence"/>
</dbReference>
<feature type="region of interest" description="Disordered" evidence="1">
    <location>
        <begin position="371"/>
        <end position="406"/>
    </location>
</feature>